<evidence type="ECO:0000313" key="2">
    <source>
        <dbReference type="EMBL" id="AUB85178.1"/>
    </source>
</evidence>
<geneLocation type="plasmid" evidence="1">
    <name>pTs417</name>
</geneLocation>
<dbReference type="EMBL" id="CP020371">
    <property type="protein sequence ID" value="AUB85150.1"/>
    <property type="molecule type" value="Genomic_DNA"/>
</dbReference>
<evidence type="ECO:0000313" key="1">
    <source>
        <dbReference type="EMBL" id="AUB85150.1"/>
    </source>
</evidence>
<keyword evidence="1" id="KW-0614">Plasmid</keyword>
<protein>
    <submittedName>
        <fullName evidence="1">Uncharacterized protein</fullName>
    </submittedName>
</protein>
<dbReference type="KEGG" id="tsy:THSYN_30125"/>
<name>A0A2K8UHY2_9GAMM</name>
<gene>
    <name evidence="1" type="ORF">THSYN_29965</name>
    <name evidence="2" type="ORF">THSYN_30125</name>
</gene>
<dbReference type="Proteomes" id="UP000232638">
    <property type="component" value="Plasmid pTs417"/>
</dbReference>
<proteinExistence type="predicted"/>
<dbReference type="KEGG" id="tsy:THSYN_29965"/>
<dbReference type="RefSeq" id="WP_100922797.1">
    <property type="nucleotide sequence ID" value="NZ_CP020371.1"/>
</dbReference>
<dbReference type="EMBL" id="CP020371">
    <property type="protein sequence ID" value="AUB85178.1"/>
    <property type="molecule type" value="Genomic_DNA"/>
</dbReference>
<reference evidence="1 3" key="1">
    <citation type="submission" date="2017-03" db="EMBL/GenBank/DDBJ databases">
        <title>Complete genome sequence of Candidatus 'Thiodictyon syntrophicum' sp. nov. strain Cad16T, a photolithoautotroph purple sulfur bacterium isolated from an alpine meromictic lake.</title>
        <authorList>
            <person name="Luedin S.M."/>
            <person name="Pothier J.F."/>
            <person name="Danza F."/>
            <person name="Storelli N."/>
            <person name="Wittwer M."/>
            <person name="Tonolla M."/>
        </authorList>
    </citation>
    <scope>NUCLEOTIDE SEQUENCE [LARGE SCALE GENOMIC DNA]</scope>
    <source>
        <strain evidence="1 3">Cad16T</strain>
        <plasmid evidence="3">Plasmid pts417</plasmid>
        <plasmid evidence="1">pTs417</plasmid>
    </source>
</reference>
<evidence type="ECO:0000313" key="3">
    <source>
        <dbReference type="Proteomes" id="UP000232638"/>
    </source>
</evidence>
<sequence>MSTRAWYDYYIIAPHTGTLSLAMRFYKWGDATPENALDEYLRFRKTLNAHDGRLPVAWLDRLLRDQLGELHPELPPQFATGAFLFLLQRAAEWIECDHWRRFDPPEERADFPLCWALEEALATEPFEIPPHPDPLLERVRRFIATARYLRPWRVYGLRLNLLAWLQYLTQPTRSADMGSLAGDWDPHWDIAYRYRLFFWIHPDDPFRIERIAIELCDRDGSNLLTAADPEDDDEWQREEMDRLREAIRESDIAIAALETLQRDYAMPADRFWQFRERPDPQETRQRARRKELQASCNILLIQVEKRFGAVIAADSRPLMERIDEFDRLLTLADAVINSPDSDAWLAALGESVRRSLPETDDRTPDRNKRD</sequence>
<organism evidence="1 3">
    <name type="scientific">Candidatus Thiodictyon syntrophicum</name>
    <dbReference type="NCBI Taxonomy" id="1166950"/>
    <lineage>
        <taxon>Bacteria</taxon>
        <taxon>Pseudomonadati</taxon>
        <taxon>Pseudomonadota</taxon>
        <taxon>Gammaproteobacteria</taxon>
        <taxon>Chromatiales</taxon>
        <taxon>Chromatiaceae</taxon>
        <taxon>Thiodictyon</taxon>
    </lineage>
</organism>
<dbReference type="OrthoDB" id="5754286at2"/>
<dbReference type="AlphaFoldDB" id="A0A2K8UHY2"/>
<accession>A0A2K8UHY2</accession>
<keyword evidence="3" id="KW-1185">Reference proteome</keyword>
<geneLocation type="plasmid" evidence="3">
    <name>pts417</name>
</geneLocation>